<dbReference type="EMBL" id="GBRH01165259">
    <property type="protein sequence ID" value="JAE32637.1"/>
    <property type="molecule type" value="Transcribed_RNA"/>
</dbReference>
<protein>
    <submittedName>
        <fullName evidence="1">Uncharacterized protein</fullName>
    </submittedName>
</protein>
<accession>A0A0A9H7E2</accession>
<organism evidence="1">
    <name type="scientific">Arundo donax</name>
    <name type="common">Giant reed</name>
    <name type="synonym">Donax arundinaceus</name>
    <dbReference type="NCBI Taxonomy" id="35708"/>
    <lineage>
        <taxon>Eukaryota</taxon>
        <taxon>Viridiplantae</taxon>
        <taxon>Streptophyta</taxon>
        <taxon>Embryophyta</taxon>
        <taxon>Tracheophyta</taxon>
        <taxon>Spermatophyta</taxon>
        <taxon>Magnoliopsida</taxon>
        <taxon>Liliopsida</taxon>
        <taxon>Poales</taxon>
        <taxon>Poaceae</taxon>
        <taxon>PACMAD clade</taxon>
        <taxon>Arundinoideae</taxon>
        <taxon>Arundineae</taxon>
        <taxon>Arundo</taxon>
    </lineage>
</organism>
<dbReference type="AlphaFoldDB" id="A0A0A9H7E2"/>
<sequence>MVAVCSGGVIMSGLELDPAPFVIRAPPCCCLSCMTRSASIRATCN</sequence>
<evidence type="ECO:0000313" key="1">
    <source>
        <dbReference type="EMBL" id="JAE32637.1"/>
    </source>
</evidence>
<reference evidence="1" key="2">
    <citation type="journal article" date="2015" name="Data Brief">
        <title>Shoot transcriptome of the giant reed, Arundo donax.</title>
        <authorList>
            <person name="Barrero R.A."/>
            <person name="Guerrero F.D."/>
            <person name="Moolhuijzen P."/>
            <person name="Goolsby J.A."/>
            <person name="Tidwell J."/>
            <person name="Bellgard S.E."/>
            <person name="Bellgard M.I."/>
        </authorList>
    </citation>
    <scope>NUCLEOTIDE SEQUENCE</scope>
    <source>
        <tissue evidence="1">Shoot tissue taken approximately 20 cm above the soil surface</tissue>
    </source>
</reference>
<proteinExistence type="predicted"/>
<reference evidence="1" key="1">
    <citation type="submission" date="2014-09" db="EMBL/GenBank/DDBJ databases">
        <authorList>
            <person name="Magalhaes I.L.F."/>
            <person name="Oliveira U."/>
            <person name="Santos F.R."/>
            <person name="Vidigal T.H.D.A."/>
            <person name="Brescovit A.D."/>
            <person name="Santos A.J."/>
        </authorList>
    </citation>
    <scope>NUCLEOTIDE SEQUENCE</scope>
    <source>
        <tissue evidence="1">Shoot tissue taken approximately 20 cm above the soil surface</tissue>
    </source>
</reference>
<name>A0A0A9H7E2_ARUDO</name>